<dbReference type="GO" id="GO:0070930">
    <property type="term" value="P:trans-translation-dependent protein tagging"/>
    <property type="evidence" value="ECO:0007669"/>
    <property type="project" value="TreeGrafter"/>
</dbReference>
<dbReference type="GO" id="GO:0003723">
    <property type="term" value="F:RNA binding"/>
    <property type="evidence" value="ECO:0007669"/>
    <property type="project" value="UniProtKB-KW"/>
</dbReference>
<sequence length="150" mass="16941">MGEKTITVNRKAGHDYHILRTLEAGLSLLGTEIKSMREGRASIREAYVRPDGGEMWLVGAHVAHYAPAGSTNHEPTRRRRLLLHKREIAELARAVEAEGVTLVPLRLYLRDGRAKLEIALARGKKRYDKRAAVAKREAERQIQRAMRRGA</sequence>
<comment type="caution">
    <text evidence="3">The sequence shown here is derived from an EMBL/GenBank/DDBJ whole genome shotgun (WGS) entry which is preliminary data.</text>
</comment>
<organism evidence="3">
    <name type="scientific">marine sediment metagenome</name>
    <dbReference type="NCBI Taxonomy" id="412755"/>
    <lineage>
        <taxon>unclassified sequences</taxon>
        <taxon>metagenomes</taxon>
        <taxon>ecological metagenomes</taxon>
    </lineage>
</organism>
<protein>
    <recommendedName>
        <fullName evidence="4">SsrA-binding protein</fullName>
    </recommendedName>
</protein>
<dbReference type="HAMAP" id="MF_00023">
    <property type="entry name" value="SmpB"/>
    <property type="match status" value="1"/>
</dbReference>
<dbReference type="InterPro" id="IPR020081">
    <property type="entry name" value="SsrA-bd_prot_CS"/>
</dbReference>
<gene>
    <name evidence="3" type="ORF">LCGC14_2863960</name>
</gene>
<dbReference type="NCBIfam" id="NF003843">
    <property type="entry name" value="PRK05422.1"/>
    <property type="match status" value="1"/>
</dbReference>
<dbReference type="AlphaFoldDB" id="A0A0F9AW13"/>
<evidence type="ECO:0000256" key="1">
    <source>
        <dbReference type="ARBA" id="ARBA00022490"/>
    </source>
</evidence>
<keyword evidence="1" id="KW-0963">Cytoplasm</keyword>
<evidence type="ECO:0000256" key="2">
    <source>
        <dbReference type="ARBA" id="ARBA00022884"/>
    </source>
</evidence>
<accession>A0A0F9AW13</accession>
<dbReference type="Pfam" id="PF01668">
    <property type="entry name" value="SmpB"/>
    <property type="match status" value="1"/>
</dbReference>
<evidence type="ECO:0008006" key="4">
    <source>
        <dbReference type="Google" id="ProtNLM"/>
    </source>
</evidence>
<dbReference type="GO" id="GO:0005829">
    <property type="term" value="C:cytosol"/>
    <property type="evidence" value="ECO:0007669"/>
    <property type="project" value="TreeGrafter"/>
</dbReference>
<dbReference type="PROSITE" id="PS01317">
    <property type="entry name" value="SSRP"/>
    <property type="match status" value="1"/>
</dbReference>
<keyword evidence="2" id="KW-0694">RNA-binding</keyword>
<dbReference type="EMBL" id="LAZR01055419">
    <property type="protein sequence ID" value="KKK76406.1"/>
    <property type="molecule type" value="Genomic_DNA"/>
</dbReference>
<dbReference type="CDD" id="cd09294">
    <property type="entry name" value="SmpB"/>
    <property type="match status" value="1"/>
</dbReference>
<proteinExistence type="inferred from homology"/>
<name>A0A0F9AW13_9ZZZZ</name>
<dbReference type="InterPro" id="IPR023620">
    <property type="entry name" value="SmpB"/>
</dbReference>
<dbReference type="PANTHER" id="PTHR30308:SF2">
    <property type="entry name" value="SSRA-BINDING PROTEIN"/>
    <property type="match status" value="1"/>
</dbReference>
<reference evidence="3" key="1">
    <citation type="journal article" date="2015" name="Nature">
        <title>Complex archaea that bridge the gap between prokaryotes and eukaryotes.</title>
        <authorList>
            <person name="Spang A."/>
            <person name="Saw J.H."/>
            <person name="Jorgensen S.L."/>
            <person name="Zaremba-Niedzwiedzka K."/>
            <person name="Martijn J."/>
            <person name="Lind A.E."/>
            <person name="van Eijk R."/>
            <person name="Schleper C."/>
            <person name="Guy L."/>
            <person name="Ettema T.J."/>
        </authorList>
    </citation>
    <scope>NUCLEOTIDE SEQUENCE</scope>
</reference>
<dbReference type="Gene3D" id="2.40.280.10">
    <property type="match status" value="1"/>
</dbReference>
<dbReference type="PANTHER" id="PTHR30308">
    <property type="entry name" value="TMRNA-BINDING COMPONENT OF TRANS-TRANSLATION TAGGING COMPLEX"/>
    <property type="match status" value="1"/>
</dbReference>
<dbReference type="NCBIfam" id="TIGR00086">
    <property type="entry name" value="smpB"/>
    <property type="match status" value="1"/>
</dbReference>
<dbReference type="SUPFAM" id="SSF74982">
    <property type="entry name" value="Small protein B (SmpB)"/>
    <property type="match status" value="1"/>
</dbReference>
<evidence type="ECO:0000313" key="3">
    <source>
        <dbReference type="EMBL" id="KKK76406.1"/>
    </source>
</evidence>
<dbReference type="InterPro" id="IPR000037">
    <property type="entry name" value="SsrA-bd_prot"/>
</dbReference>